<dbReference type="Proteomes" id="UP001432000">
    <property type="component" value="Chromosome"/>
</dbReference>
<reference evidence="2 3" key="1">
    <citation type="submission" date="2024-03" db="EMBL/GenBank/DDBJ databases">
        <title>Natural products discovery in diverse microorganisms through a two-stage MS feature dereplication strategy.</title>
        <authorList>
            <person name="Zhang R."/>
        </authorList>
    </citation>
    <scope>NUCLEOTIDE SEQUENCE [LARGE SCALE GENOMIC DNA]</scope>
    <source>
        <strain evidence="2 3">18930</strain>
    </source>
</reference>
<gene>
    <name evidence="2" type="ORF">WDS16_18355</name>
</gene>
<keyword evidence="3" id="KW-1185">Reference proteome</keyword>
<dbReference type="EMBL" id="CP147846">
    <property type="protein sequence ID" value="WXG67204.1"/>
    <property type="molecule type" value="Genomic_DNA"/>
</dbReference>
<evidence type="ECO:0000313" key="3">
    <source>
        <dbReference type="Proteomes" id="UP001432000"/>
    </source>
</evidence>
<dbReference type="RefSeq" id="WP_338886626.1">
    <property type="nucleotide sequence ID" value="NZ_CP147846.1"/>
</dbReference>
<evidence type="ECO:0000256" key="1">
    <source>
        <dbReference type="SAM" id="MobiDB-lite"/>
    </source>
</evidence>
<name>A0ABZ2PED9_9NOCA</name>
<evidence type="ECO:0000313" key="2">
    <source>
        <dbReference type="EMBL" id="WXG67204.1"/>
    </source>
</evidence>
<sequence>MRNLRRRALEGRCSALVCVVLLGLALVSGKSLVGYTAALWTDSEYVAGTVGSGSWVTNGYGLGIGPLVNSAGGISILPDNPTPLPWDSARSGRDSTNPGTATVAGTGPFASSAVVMVNQLRMSGASASTAPVGAAACGSYVVGAAGVPTYCTTGTPTASASATVSSMRLTGSVVGVSLLGVISLVNTDIVAVSSAGQTITTSVGCQLDVGTNVWTVPAAANTTTANPNGSVLVGGRSVRIPSANSTTSPGSFTDGLVGYTNVALTSSQSPTGAAAGFSRLTLTGSVSLLALGVLPLTFSIDLVSAECGPGATPAAATAAQPMARGAAPAAVTTTPEVPSTPDAPSTTDSPSTTASSITTEEAAVAQSPEVTTTTEVPTTTEAPIETVDPPLSDPPADPPLDTAKPTPPESATVFTGPIEGNVESLTFDGGLVCSAPAGSDYTGTVELSCSDGSSIGAPGSALTPDGVAEATVEGVWAPVLTPGGTAQHVIAATRR</sequence>
<accession>A0ABZ2PED9</accession>
<feature type="compositionally biased region" description="Low complexity" evidence="1">
    <location>
        <begin position="325"/>
        <end position="390"/>
    </location>
</feature>
<feature type="region of interest" description="Disordered" evidence="1">
    <location>
        <begin position="325"/>
        <end position="412"/>
    </location>
</feature>
<organism evidence="2 3">
    <name type="scientific">Rhodococcus sovatensis</name>
    <dbReference type="NCBI Taxonomy" id="1805840"/>
    <lineage>
        <taxon>Bacteria</taxon>
        <taxon>Bacillati</taxon>
        <taxon>Actinomycetota</taxon>
        <taxon>Actinomycetes</taxon>
        <taxon>Mycobacteriales</taxon>
        <taxon>Nocardiaceae</taxon>
        <taxon>Rhodococcus</taxon>
    </lineage>
</organism>
<protein>
    <submittedName>
        <fullName evidence="2">Uncharacterized protein</fullName>
    </submittedName>
</protein>
<proteinExistence type="predicted"/>